<keyword evidence="3" id="KW-1185">Reference proteome</keyword>
<organism evidence="2 3">
    <name type="scientific">Flavobacterium cupreum</name>
    <dbReference type="NCBI Taxonomy" id="2133766"/>
    <lineage>
        <taxon>Bacteria</taxon>
        <taxon>Pseudomonadati</taxon>
        <taxon>Bacteroidota</taxon>
        <taxon>Flavobacteriia</taxon>
        <taxon>Flavobacteriales</taxon>
        <taxon>Flavobacteriaceae</taxon>
        <taxon>Flavobacterium</taxon>
    </lineage>
</organism>
<dbReference type="CDD" id="cd11304">
    <property type="entry name" value="Cadherin_repeat"/>
    <property type="match status" value="1"/>
</dbReference>
<evidence type="ECO:0000313" key="2">
    <source>
        <dbReference type="EMBL" id="RUT67658.1"/>
    </source>
</evidence>
<dbReference type="InterPro" id="IPR015919">
    <property type="entry name" value="Cadherin-like_sf"/>
</dbReference>
<dbReference type="EMBL" id="QWDM01000087">
    <property type="protein sequence ID" value="RUT67658.1"/>
    <property type="molecule type" value="Genomic_DNA"/>
</dbReference>
<dbReference type="InterPro" id="IPR002126">
    <property type="entry name" value="Cadherin-like_dom"/>
</dbReference>
<accession>A0A433ZZV5</accession>
<gene>
    <name evidence="2" type="ORF">D0817_25295</name>
</gene>
<dbReference type="RefSeq" id="WP_161568471.1">
    <property type="nucleotide sequence ID" value="NZ_QWDM01000087.1"/>
</dbReference>
<evidence type="ECO:0000313" key="3">
    <source>
        <dbReference type="Proteomes" id="UP000288102"/>
    </source>
</evidence>
<protein>
    <submittedName>
        <fullName evidence="2">Cadherin repeat domain-containing protein</fullName>
    </submittedName>
</protein>
<feature type="domain" description="Cadherin" evidence="1">
    <location>
        <begin position="2"/>
        <end position="115"/>
    </location>
</feature>
<feature type="non-terminal residue" evidence="2">
    <location>
        <position position="1"/>
    </location>
</feature>
<feature type="non-terminal residue" evidence="2">
    <location>
        <position position="140"/>
    </location>
</feature>
<name>A0A433ZZV5_9FLAO</name>
<dbReference type="SUPFAM" id="SSF49313">
    <property type="entry name" value="Cadherin-like"/>
    <property type="match status" value="1"/>
</dbReference>
<dbReference type="PROSITE" id="PS50268">
    <property type="entry name" value="CADHERIN_2"/>
    <property type="match status" value="1"/>
</dbReference>
<evidence type="ECO:0000259" key="1">
    <source>
        <dbReference type="PROSITE" id="PS50268"/>
    </source>
</evidence>
<dbReference type="GO" id="GO:0005509">
    <property type="term" value="F:calcium ion binding"/>
    <property type="evidence" value="ECO:0007669"/>
    <property type="project" value="InterPro"/>
</dbReference>
<dbReference type="GO" id="GO:0007156">
    <property type="term" value="P:homophilic cell adhesion via plasma membrane adhesion molecules"/>
    <property type="evidence" value="ECO:0007669"/>
    <property type="project" value="InterPro"/>
</dbReference>
<reference evidence="3" key="1">
    <citation type="journal article" date="2019" name="Syst. Appl. Microbiol.">
        <title>Flavobacterium circumlabens sp. nov. and Flavobacterium cupreum sp. nov., two psychrotrophic species isolated from Antarctic environmental samples.</title>
        <authorList>
            <person name="Kralova S."/>
            <person name="Busse H.-J."/>
            <person name="Svec P."/>
            <person name="Maslanova I."/>
            <person name="Stankova E."/>
            <person name="Bartak M."/>
            <person name="Sedlacek I."/>
        </authorList>
    </citation>
    <scope>NUCLEOTIDE SEQUENCE [LARGE SCALE GENOMIC DNA]</scope>
    <source>
        <strain evidence="3">CCM 8825</strain>
    </source>
</reference>
<dbReference type="AlphaFoldDB" id="A0A433ZZV5"/>
<proteinExistence type="predicted"/>
<dbReference type="Gene3D" id="2.60.40.60">
    <property type="entry name" value="Cadherins"/>
    <property type="match status" value="1"/>
</dbReference>
<dbReference type="GO" id="GO:0016020">
    <property type="term" value="C:membrane"/>
    <property type="evidence" value="ECO:0007669"/>
    <property type="project" value="InterPro"/>
</dbReference>
<comment type="caution">
    <text evidence="2">The sequence shown here is derived from an EMBL/GenBank/DDBJ whole genome shotgun (WGS) entry which is preliminary data.</text>
</comment>
<sequence>ITVSVTNADEVAPGITGGATASSSIAENTTAVTTLTANEAVTWSLSGGVDSALFAIDATTGALSFVSAPDFEAPNDSDTNNSYVVDVQAIDAAGNTSVQTITVSVTNADEIAPGITGGATASSSIAENTTAVTTLTANEA</sequence>
<dbReference type="Proteomes" id="UP000288102">
    <property type="component" value="Unassembled WGS sequence"/>
</dbReference>